<organism evidence="2 3">
    <name type="scientific">Alsobacter ponti</name>
    <dbReference type="NCBI Taxonomy" id="2962936"/>
    <lineage>
        <taxon>Bacteria</taxon>
        <taxon>Pseudomonadati</taxon>
        <taxon>Pseudomonadota</taxon>
        <taxon>Alphaproteobacteria</taxon>
        <taxon>Hyphomicrobiales</taxon>
        <taxon>Alsobacteraceae</taxon>
        <taxon>Alsobacter</taxon>
    </lineage>
</organism>
<proteinExistence type="predicted"/>
<comment type="caution">
    <text evidence="2">The sequence shown here is derived from an EMBL/GenBank/DDBJ whole genome shotgun (WGS) entry which is preliminary data.</text>
</comment>
<dbReference type="PANTHER" id="PTHR12110:SF53">
    <property type="entry name" value="BLR5974 PROTEIN"/>
    <property type="match status" value="1"/>
</dbReference>
<gene>
    <name evidence="2" type="ORF">NK718_02695</name>
</gene>
<evidence type="ECO:0000313" key="3">
    <source>
        <dbReference type="Proteomes" id="UP001205890"/>
    </source>
</evidence>
<evidence type="ECO:0000313" key="2">
    <source>
        <dbReference type="EMBL" id="MCP8937411.1"/>
    </source>
</evidence>
<dbReference type="PANTHER" id="PTHR12110">
    <property type="entry name" value="HYDROXYPYRUVATE ISOMERASE"/>
    <property type="match status" value="1"/>
</dbReference>
<dbReference type="Pfam" id="PF01261">
    <property type="entry name" value="AP_endonuc_2"/>
    <property type="match status" value="1"/>
</dbReference>
<evidence type="ECO:0000259" key="1">
    <source>
        <dbReference type="Pfam" id="PF01261"/>
    </source>
</evidence>
<accession>A0ABT1L7E9</accession>
<dbReference type="InterPro" id="IPR050312">
    <property type="entry name" value="IolE/XylAMocC-like"/>
</dbReference>
<keyword evidence="2" id="KW-0413">Isomerase</keyword>
<dbReference type="RefSeq" id="WP_254738378.1">
    <property type="nucleotide sequence ID" value="NZ_JANCLU010000002.1"/>
</dbReference>
<keyword evidence="3" id="KW-1185">Reference proteome</keyword>
<reference evidence="2 3" key="1">
    <citation type="submission" date="2022-07" db="EMBL/GenBank/DDBJ databases">
        <authorList>
            <person name="Li W.-J."/>
            <person name="Deng Q.-Q."/>
        </authorList>
    </citation>
    <scope>NUCLEOTIDE SEQUENCE [LARGE SCALE GENOMIC DNA]</scope>
    <source>
        <strain evidence="2 3">SYSU M60028</strain>
    </source>
</reference>
<dbReference type="EMBL" id="JANCLU010000002">
    <property type="protein sequence ID" value="MCP8937411.1"/>
    <property type="molecule type" value="Genomic_DNA"/>
</dbReference>
<dbReference type="SUPFAM" id="SSF51658">
    <property type="entry name" value="Xylose isomerase-like"/>
    <property type="match status" value="1"/>
</dbReference>
<dbReference type="Gene3D" id="3.20.20.150">
    <property type="entry name" value="Divalent-metal-dependent TIM barrel enzymes"/>
    <property type="match status" value="1"/>
</dbReference>
<name>A0ABT1L7E9_9HYPH</name>
<feature type="domain" description="Xylose isomerase-like TIM barrel" evidence="1">
    <location>
        <begin position="22"/>
        <end position="242"/>
    </location>
</feature>
<sequence length="274" mass="29901">MSNIDLAVFTKPWLDSIESVADRMAALGVQGIELPIRPGYQVTPADAGSTLARACKVLASRGLRIVSVAAPLEEAVIEACGDNGIPIVRTMLGIDLSKARYAETIASHQARYRDLLPLLDRTGVRIGVQNHSGNNIGSAIGLYHLIEPFDPKHVCAILDMAHCGIAGEPTELSVDLLWERMPNLVNFKNAYRERVNGPEENEAVWRTHWTTGRHGGFSWSGLVAELKRRKFTGTFVLPAEYTDPKGQPQRMGDDVLPFLTSDVAYLKSLVAASA</sequence>
<dbReference type="InterPro" id="IPR013022">
    <property type="entry name" value="Xyl_isomerase-like_TIM-brl"/>
</dbReference>
<dbReference type="InterPro" id="IPR036237">
    <property type="entry name" value="Xyl_isomerase-like_sf"/>
</dbReference>
<dbReference type="Proteomes" id="UP001205890">
    <property type="component" value="Unassembled WGS sequence"/>
</dbReference>
<dbReference type="GO" id="GO:0016853">
    <property type="term" value="F:isomerase activity"/>
    <property type="evidence" value="ECO:0007669"/>
    <property type="project" value="UniProtKB-KW"/>
</dbReference>
<protein>
    <submittedName>
        <fullName evidence="2">Sugar phosphate isomerase/epimerase</fullName>
    </submittedName>
</protein>